<dbReference type="InterPro" id="IPR056154">
    <property type="entry name" value="Beta-prop_IFT140_1st"/>
</dbReference>
<feature type="domain" description="IFT140 first beta-propeller" evidence="3">
    <location>
        <begin position="27"/>
        <end position="126"/>
    </location>
</feature>
<dbReference type="InterPro" id="IPR027728">
    <property type="entry name" value="Topless_fam"/>
</dbReference>
<sequence length="309" mass="33440">MANDVSGVNLEEAVPCIALSKNDSYVMSAAGGKVSLFNMMTFKVMTTFMPPPPASTFLAFHPQDNNIIAIGMEDSTIHIYNVRVDEVKSKLKGHQKRITGLAFSTNLNILVSSGADAQLCLWSIDTWDKRKSVLIQLPAGKAPSGDTRVQFHSDQVRLLVSHETQLAIYDASKMERIRQWVPQDALSAPITYAAYSCNSQLVYASFSDGNVGVFDADTLRLRCRVAPSAYLPQAVLTGSQAVYPLVVAAHPQEPSQFAVGLSDGTVKVIEPLESEGKWGLSPPVDNGILNGRTASSSTTSNHVADQVQR</sequence>
<proteinExistence type="predicted"/>
<dbReference type="PANTHER" id="PTHR44083">
    <property type="entry name" value="TOPLESS-RELATED PROTEIN 1-RELATED"/>
    <property type="match status" value="1"/>
</dbReference>
<dbReference type="PROSITE" id="PS50082">
    <property type="entry name" value="WD_REPEATS_2"/>
    <property type="match status" value="1"/>
</dbReference>
<dbReference type="Pfam" id="PF23383">
    <property type="entry name" value="Beta-prop_IFT140_1st"/>
    <property type="match status" value="1"/>
</dbReference>
<dbReference type="InterPro" id="IPR001680">
    <property type="entry name" value="WD40_rpt"/>
</dbReference>
<dbReference type="AlphaFoldDB" id="A0A1S4CLI8"/>
<organism evidence="4">
    <name type="scientific">Nicotiana tabacum</name>
    <name type="common">Common tobacco</name>
    <dbReference type="NCBI Taxonomy" id="4097"/>
    <lineage>
        <taxon>Eukaryota</taxon>
        <taxon>Viridiplantae</taxon>
        <taxon>Streptophyta</taxon>
        <taxon>Embryophyta</taxon>
        <taxon>Tracheophyta</taxon>
        <taxon>Spermatophyta</taxon>
        <taxon>Magnoliopsida</taxon>
        <taxon>eudicotyledons</taxon>
        <taxon>Gunneridae</taxon>
        <taxon>Pentapetalae</taxon>
        <taxon>asterids</taxon>
        <taxon>lamiids</taxon>
        <taxon>Solanales</taxon>
        <taxon>Solanaceae</taxon>
        <taxon>Nicotianoideae</taxon>
        <taxon>Nicotianeae</taxon>
        <taxon>Nicotiana</taxon>
    </lineage>
</organism>
<dbReference type="RefSeq" id="XP_016502088.1">
    <property type="nucleotide sequence ID" value="XM_016646602.1"/>
</dbReference>
<evidence type="ECO:0000256" key="2">
    <source>
        <dbReference type="SAM" id="MobiDB-lite"/>
    </source>
</evidence>
<evidence type="ECO:0000259" key="3">
    <source>
        <dbReference type="Pfam" id="PF23383"/>
    </source>
</evidence>
<dbReference type="KEGG" id="nta:107820338"/>
<dbReference type="OMA" id="RCHINPA"/>
<dbReference type="SUPFAM" id="SSF50978">
    <property type="entry name" value="WD40 repeat-like"/>
    <property type="match status" value="1"/>
</dbReference>
<dbReference type="InterPro" id="IPR015943">
    <property type="entry name" value="WD40/YVTN_repeat-like_dom_sf"/>
</dbReference>
<dbReference type="SMR" id="A0A1S4CLI8"/>
<dbReference type="InterPro" id="IPR036322">
    <property type="entry name" value="WD40_repeat_dom_sf"/>
</dbReference>
<gene>
    <name evidence="4" type="primary">LOC107820338</name>
</gene>
<dbReference type="PaxDb" id="4097-A0A1S4CLI8"/>
<accession>A0A1S4CLI8</accession>
<dbReference type="OrthoDB" id="1218592at2759"/>
<evidence type="ECO:0000313" key="4">
    <source>
        <dbReference type="RefSeq" id="XP_016502088.1"/>
    </source>
</evidence>
<dbReference type="SMART" id="SM00320">
    <property type="entry name" value="WD40"/>
    <property type="match status" value="4"/>
</dbReference>
<dbReference type="GO" id="GO:0006355">
    <property type="term" value="P:regulation of DNA-templated transcription"/>
    <property type="evidence" value="ECO:0007669"/>
    <property type="project" value="InterPro"/>
</dbReference>
<name>A0A1S4CLI8_TOBAC</name>
<evidence type="ECO:0000256" key="1">
    <source>
        <dbReference type="PROSITE-ProRule" id="PRU00221"/>
    </source>
</evidence>
<keyword evidence="1" id="KW-0853">WD repeat</keyword>
<protein>
    <submittedName>
        <fullName evidence="4">Protein TPR1</fullName>
    </submittedName>
</protein>
<feature type="compositionally biased region" description="Polar residues" evidence="2">
    <location>
        <begin position="292"/>
        <end position="309"/>
    </location>
</feature>
<feature type="region of interest" description="Disordered" evidence="2">
    <location>
        <begin position="289"/>
        <end position="309"/>
    </location>
</feature>
<reference evidence="4" key="1">
    <citation type="submission" date="2025-08" db="UniProtKB">
        <authorList>
            <consortium name="RefSeq"/>
        </authorList>
    </citation>
    <scope>IDENTIFICATION</scope>
</reference>
<feature type="repeat" description="WD" evidence="1">
    <location>
        <begin position="91"/>
        <end position="132"/>
    </location>
</feature>
<dbReference type="STRING" id="4097.A0A1S4CLI8"/>
<dbReference type="Gene3D" id="2.130.10.10">
    <property type="entry name" value="YVTN repeat-like/Quinoprotein amine dehydrogenase"/>
    <property type="match status" value="2"/>
</dbReference>
<dbReference type="PANTHER" id="PTHR44083:SF2">
    <property type="entry name" value="TOPLESS-RELATED PROTEIN 3"/>
    <property type="match status" value="1"/>
</dbReference>
<dbReference type="PROSITE" id="PS50294">
    <property type="entry name" value="WD_REPEATS_REGION"/>
    <property type="match status" value="1"/>
</dbReference>